<sequence>MGIFYNTCLAVFVANGSFLFGYDAGVMTVVIQSKHFLHYFDTKTASNTIGAINATFSGGAVFGSLMGGFTMDSLGRKKTILIGAIINLIGAVLQTAAQHLGMVLAGRIMAGWAVGLLSMSVPVYQSECAHPKKRGFIVGIAQQMIGVGFIVSTWVGYGSSKVPDTNSFSWRFPLAFQCVPCLFIICGIWFFPESPRYLVETDRADEALRVLHKLHYDGTNEDWINQEFSEIKLTIEAEKAITAPGWAVMFKVKSWRTRLLHATSIQLFGQMTGINVIGYYQTIMYKNLGIEDDRALLVTGIYNIVGPLFNLFFILFLVDRVGRRKPLIFGTIAITIALICEAAVGSQVEAATGSRRNALSSAGVFFLFLVTCIFSVSFGPISWIYASEIMPLSIRGRGSAFATGIGNWLVGTVWSQVSPVGLGETQWRFYFIFVAWNLVVTLPVIFFFYKETKQLSLEEIDLLFGERALGTLPDDLDDKQREIEMERIENAKKILAKDRHDDRSMFLLSERVTAIDNPAFRISFAHFASSFDSKYQRIRPSYRAQEPSETMACTSRLTDQSPLLKLPPELRCQISEYVIGSRVVYVQMSWVGIFSPAGYSYRCFDDLQPLLICSTRDLDLKAVPFGKDVAVLSCVCRQMRQDTATLPFKLWVWAFEDAFTLDQFVTVKGLGCIPVHHKNAIRRVAVPPPGHHQSHEKVLQGLQELLLIGSAVSSAGNDQPDAASLTPRRNIIRLRRDTSTGTWSRSD</sequence>
<evidence type="ECO:0000313" key="2">
    <source>
        <dbReference type="Proteomes" id="UP001153331"/>
    </source>
</evidence>
<comment type="caution">
    <text evidence="1">The sequence shown here is derived from an EMBL/GenBank/DDBJ whole genome shotgun (WGS) entry which is preliminary data.</text>
</comment>
<reference evidence="1" key="1">
    <citation type="submission" date="2022-11" db="EMBL/GenBank/DDBJ databases">
        <title>Genome Sequence of Boeremia exigua.</title>
        <authorList>
            <person name="Buettner E."/>
        </authorList>
    </citation>
    <scope>NUCLEOTIDE SEQUENCE</scope>
    <source>
        <strain evidence="1">CU02</strain>
    </source>
</reference>
<accession>A0ACC2I9P3</accession>
<name>A0ACC2I9P3_9PLEO</name>
<evidence type="ECO:0000313" key="1">
    <source>
        <dbReference type="EMBL" id="KAJ8111872.1"/>
    </source>
</evidence>
<protein>
    <submittedName>
        <fullName evidence="1">Uncharacterized protein</fullName>
    </submittedName>
</protein>
<proteinExistence type="predicted"/>
<dbReference type="EMBL" id="JAPHNI010000369">
    <property type="protein sequence ID" value="KAJ8111872.1"/>
    <property type="molecule type" value="Genomic_DNA"/>
</dbReference>
<dbReference type="Proteomes" id="UP001153331">
    <property type="component" value="Unassembled WGS sequence"/>
</dbReference>
<gene>
    <name evidence="1" type="ORF">OPT61_g5639</name>
</gene>
<keyword evidence="2" id="KW-1185">Reference proteome</keyword>
<organism evidence="1 2">
    <name type="scientific">Boeremia exigua</name>
    <dbReference type="NCBI Taxonomy" id="749465"/>
    <lineage>
        <taxon>Eukaryota</taxon>
        <taxon>Fungi</taxon>
        <taxon>Dikarya</taxon>
        <taxon>Ascomycota</taxon>
        <taxon>Pezizomycotina</taxon>
        <taxon>Dothideomycetes</taxon>
        <taxon>Pleosporomycetidae</taxon>
        <taxon>Pleosporales</taxon>
        <taxon>Pleosporineae</taxon>
        <taxon>Didymellaceae</taxon>
        <taxon>Boeremia</taxon>
    </lineage>
</organism>